<comment type="catalytic activity">
    <reaction evidence="1">
        <text>7-[(3S)-3-amino-3-carboxypropyl]wyosine(37) in tRNA(Phe) + S-adenosyl-L-methionine = 7-[(3S)-(3-amino-3-methoxycarbonyl)propyl]wyosine(37) in tRNA(Phe) + S-adenosyl-L-homocysteine</text>
        <dbReference type="Rhea" id="RHEA:36903"/>
        <dbReference type="Rhea" id="RHEA-COMP:10379"/>
        <dbReference type="Rhea" id="RHEA-COMP:11844"/>
        <dbReference type="ChEBI" id="CHEBI:57856"/>
        <dbReference type="ChEBI" id="CHEBI:59789"/>
        <dbReference type="ChEBI" id="CHEBI:73543"/>
        <dbReference type="ChEBI" id="CHEBI:74275"/>
        <dbReference type="EC" id="2.1.1.290"/>
    </reaction>
</comment>
<evidence type="ECO:0000256" key="6">
    <source>
        <dbReference type="ARBA" id="ARBA00018045"/>
    </source>
</evidence>
<keyword evidence="8" id="KW-0808">Transferase</keyword>
<dbReference type="AlphaFoldDB" id="A0A0L0P3W9"/>
<evidence type="ECO:0000313" key="14">
    <source>
        <dbReference type="EMBL" id="KNE00935.1"/>
    </source>
</evidence>
<dbReference type="VEuPathDB" id="FungiDB:QG37_01806"/>
<evidence type="ECO:0000256" key="3">
    <source>
        <dbReference type="ARBA" id="ARBA00010703"/>
    </source>
</evidence>
<sequence>MPPTKDQIAANNRRKIEKHRRKLAYHDLQVQGTNNSSIMSKRSVEAIYNPVLDPKQKEWIKYFVPKLKRRSPAINRGYWIRMESIKEMVLKIKEKYAASGLPVRVVNLGCGFDTLPFQLLANGPERLEFYDFDYPELVKRKLSVIESSDEILEVIGKSDELSSKHTELGIELATKYYKLVGCDLKDTLRYQKQLELLLKGDKGAPTLFIAEVSLAYMKPQDANPVIEISSKLRNSHFLVLEQIMPSGPKHFFAEKMLHHFNHLRSPLQCVETYSTKDKQRCRFKQYFPQVEINDLFECWREIIHPERKKLVDKVEVFDEWEEFIVFCQHYVVIHATNSNNLFFRDKNVTNVETSYSEKVSVVHRGCEDLELKFPAACEVNHQDILIHGGMWQTRIDELLHIETDTFNKRLVALSEKRPSPRMCHTLTNAENGCFVVCGGRGRPGLVFDDVWIYECSSNSWTSLGSLPVPMYRHSAVCISPGVVLVFGEGQFVKISIENNAVFLLEAIGSVPSLQSCAFVYEASCGTGYIVGGMSDKTEPRINCEVYRFQITENTVTVELVVQATQLARIGCVGMLQNDTLVIAGGAGSQLHSQTTTVMAVDTRLWKIDNVCIDEKTWEKGPVFIGSAVAGNVIVGGGAVCYSFGSAYNSAFEVRFH</sequence>
<dbReference type="UniPathway" id="UPA00375"/>
<dbReference type="VEuPathDB" id="FungiDB:CJI96_0002062"/>
<dbReference type="Pfam" id="PF04072">
    <property type="entry name" value="LCM"/>
    <property type="match status" value="1"/>
</dbReference>
<dbReference type="EMBL" id="LGST01000016">
    <property type="protein sequence ID" value="KNE00935.1"/>
    <property type="molecule type" value="Genomic_DNA"/>
</dbReference>
<evidence type="ECO:0000256" key="9">
    <source>
        <dbReference type="ARBA" id="ARBA00022691"/>
    </source>
</evidence>
<dbReference type="InterPro" id="IPR007213">
    <property type="entry name" value="Ppm1/Ppm2/Tcmp"/>
</dbReference>
<dbReference type="SUPFAM" id="SSF117281">
    <property type="entry name" value="Kelch motif"/>
    <property type="match status" value="1"/>
</dbReference>
<evidence type="ECO:0000256" key="10">
    <source>
        <dbReference type="ARBA" id="ARBA00022694"/>
    </source>
</evidence>
<evidence type="ECO:0000256" key="5">
    <source>
        <dbReference type="ARBA" id="ARBA00012779"/>
    </source>
</evidence>
<comment type="caution">
    <text evidence="14">The sequence shown here is derived from an EMBL/GenBank/DDBJ whole genome shotgun (WGS) entry which is preliminary data.</text>
</comment>
<dbReference type="VEuPathDB" id="FungiDB:B9J08_003405"/>
<dbReference type="InterPro" id="IPR015915">
    <property type="entry name" value="Kelch-typ_b-propeller"/>
</dbReference>
<keyword evidence="7" id="KW-0489">Methyltransferase</keyword>
<evidence type="ECO:0000256" key="8">
    <source>
        <dbReference type="ARBA" id="ARBA00022679"/>
    </source>
</evidence>
<name>A0A0L0P3W9_CANAR</name>
<accession>A0A0L0P3W9</accession>
<evidence type="ECO:0000256" key="1">
    <source>
        <dbReference type="ARBA" id="ARBA00001806"/>
    </source>
</evidence>
<evidence type="ECO:0000256" key="4">
    <source>
        <dbReference type="ARBA" id="ARBA00012155"/>
    </source>
</evidence>
<dbReference type="EC" id="2.1.1.290" evidence="5"/>
<comment type="pathway">
    <text evidence="2">tRNA modification; wybutosine-tRNA(Phe) biosynthesis.</text>
</comment>
<dbReference type="Pfam" id="PF13418">
    <property type="entry name" value="Beta-prop_TYW4"/>
    <property type="match status" value="1"/>
</dbReference>
<evidence type="ECO:0000256" key="2">
    <source>
        <dbReference type="ARBA" id="ARBA00004797"/>
    </source>
</evidence>
<dbReference type="PANTHER" id="PTHR46529:SF1">
    <property type="entry name" value="TRNA WYBUTOSINE-SYNTHESIZING PROTEIN 4"/>
    <property type="match status" value="1"/>
</dbReference>
<comment type="catalytic activity">
    <reaction evidence="13">
        <text>7-[(3S)-(3-amino-3-methoxycarbonyl)propyl]wyosine(37) in tRNA(Phe) + S-adenosyl-L-methionine + CO2 = wybutosine(37) in tRNA(Phe) + S-adenosyl-L-homocysteine + 2 H(+)</text>
        <dbReference type="Rhea" id="RHEA:37119"/>
        <dbReference type="Rhea" id="RHEA-COMP:11844"/>
        <dbReference type="Rhea" id="RHEA-COMP:11847"/>
        <dbReference type="ChEBI" id="CHEBI:15378"/>
        <dbReference type="ChEBI" id="CHEBI:16526"/>
        <dbReference type="ChEBI" id="CHEBI:57856"/>
        <dbReference type="ChEBI" id="CHEBI:59789"/>
        <dbReference type="ChEBI" id="CHEBI:73544"/>
        <dbReference type="ChEBI" id="CHEBI:74275"/>
        <dbReference type="EC" id="2.3.1.231"/>
    </reaction>
</comment>
<evidence type="ECO:0000256" key="7">
    <source>
        <dbReference type="ARBA" id="ARBA00022603"/>
    </source>
</evidence>
<dbReference type="PANTHER" id="PTHR46529">
    <property type="entry name" value="TRNA WYBUTOSINE-SYNTHESIZING PROTEIN 4"/>
    <property type="match status" value="1"/>
</dbReference>
<keyword evidence="9" id="KW-0949">S-adenosyl-L-methionine</keyword>
<comment type="similarity">
    <text evidence="3">Belongs to the methyltransferase superfamily. LCMT family.</text>
</comment>
<evidence type="ECO:0000256" key="13">
    <source>
        <dbReference type="ARBA" id="ARBA00049250"/>
    </source>
</evidence>
<evidence type="ECO:0000256" key="11">
    <source>
        <dbReference type="ARBA" id="ARBA00029750"/>
    </source>
</evidence>
<dbReference type="GO" id="GO:0030488">
    <property type="term" value="P:tRNA methylation"/>
    <property type="evidence" value="ECO:0007669"/>
    <property type="project" value="TreeGrafter"/>
</dbReference>
<evidence type="ECO:0000256" key="12">
    <source>
        <dbReference type="ARBA" id="ARBA00030847"/>
    </source>
</evidence>
<proteinExistence type="inferred from homology"/>
<dbReference type="Proteomes" id="UP000037122">
    <property type="component" value="Unassembled WGS sequence"/>
</dbReference>
<dbReference type="GO" id="GO:0031591">
    <property type="term" value="P:wybutosine biosynthetic process"/>
    <property type="evidence" value="ECO:0007669"/>
    <property type="project" value="TreeGrafter"/>
</dbReference>
<dbReference type="EC" id="2.3.1.231" evidence="4"/>
<protein>
    <recommendedName>
        <fullName evidence="6">tRNA wybutosine-synthesizing protein 4</fullName>
        <ecNumber evidence="5">2.1.1.290</ecNumber>
        <ecNumber evidence="4">2.3.1.231</ecNumber>
    </recommendedName>
    <alternativeName>
        <fullName evidence="12">tRNA(Phe) (7-(3-amino-3-(methoxycarbonyl)propyl)wyosine(37)-N)-methoxycarbonyltransferase</fullName>
    </alternativeName>
    <alternativeName>
        <fullName evidence="11">tRNA(Phe) (7-(3-amino-3-carboxypropyl)wyosine(37)-O)-methyltransferase</fullName>
    </alternativeName>
</protein>
<dbReference type="VEuPathDB" id="FungiDB:CJJ09_000700"/>
<dbReference type="SUPFAM" id="SSF53335">
    <property type="entry name" value="S-adenosyl-L-methionine-dependent methyltransferases"/>
    <property type="match status" value="1"/>
</dbReference>
<dbReference type="VEuPathDB" id="FungiDB:CJI97_003480"/>
<dbReference type="Gene3D" id="3.40.50.150">
    <property type="entry name" value="Vaccinia Virus protein VP39"/>
    <property type="match status" value="1"/>
</dbReference>
<dbReference type="VEuPathDB" id="FungiDB:CJJ07_001098"/>
<gene>
    <name evidence="14" type="ORF">QG37_01806</name>
</gene>
<dbReference type="Gene3D" id="2.120.10.80">
    <property type="entry name" value="Kelch-type beta propeller"/>
    <property type="match status" value="1"/>
</dbReference>
<dbReference type="InterPro" id="IPR029063">
    <property type="entry name" value="SAM-dependent_MTases_sf"/>
</dbReference>
<evidence type="ECO:0000313" key="15">
    <source>
        <dbReference type="Proteomes" id="UP000037122"/>
    </source>
</evidence>
<dbReference type="GO" id="GO:0008175">
    <property type="term" value="F:tRNA methyltransferase activity"/>
    <property type="evidence" value="ECO:0007669"/>
    <property type="project" value="TreeGrafter"/>
</dbReference>
<dbReference type="SMART" id="SM00612">
    <property type="entry name" value="Kelch"/>
    <property type="match status" value="1"/>
</dbReference>
<dbReference type="InterPro" id="IPR006652">
    <property type="entry name" value="Kelch_1"/>
</dbReference>
<reference evidence="15" key="1">
    <citation type="journal article" date="2015" name="BMC Genomics">
        <title>Draft genome of a commonly misdiagnosed multidrug resistant pathogen Candida auris.</title>
        <authorList>
            <person name="Chatterjee S."/>
            <person name="Alampalli S.V."/>
            <person name="Nageshan R.K."/>
            <person name="Chettiar S.T."/>
            <person name="Joshi S."/>
            <person name="Tatu U.S."/>
        </authorList>
    </citation>
    <scope>NUCLEOTIDE SEQUENCE [LARGE SCALE GENOMIC DNA]</scope>
    <source>
        <strain evidence="15">6684</strain>
    </source>
</reference>
<organism evidence="14 15">
    <name type="scientific">Candidozyma auris</name>
    <name type="common">Yeast</name>
    <name type="synonym">Candida auris</name>
    <dbReference type="NCBI Taxonomy" id="498019"/>
    <lineage>
        <taxon>Eukaryota</taxon>
        <taxon>Fungi</taxon>
        <taxon>Dikarya</taxon>
        <taxon>Ascomycota</taxon>
        <taxon>Saccharomycotina</taxon>
        <taxon>Pichiomycetes</taxon>
        <taxon>Metschnikowiaceae</taxon>
        <taxon>Candidozyma</taxon>
    </lineage>
</organism>
<keyword evidence="10" id="KW-0819">tRNA processing</keyword>